<evidence type="ECO:0000313" key="2">
    <source>
        <dbReference type="Proteomes" id="UP001637618"/>
    </source>
</evidence>
<evidence type="ECO:0000313" key="1">
    <source>
        <dbReference type="EMBL" id="MFO2479649.1"/>
    </source>
</evidence>
<keyword evidence="1" id="KW-0808">Transferase</keyword>
<name>A0ACC7PGV7_9PSED</name>
<dbReference type="EC" id="2.4.2.43" evidence="1"/>
<keyword evidence="2" id="KW-1185">Reference proteome</keyword>
<dbReference type="Proteomes" id="UP001637618">
    <property type="component" value="Unassembled WGS sequence"/>
</dbReference>
<reference evidence="1" key="1">
    <citation type="submission" date="2022-11" db="EMBL/GenBank/DDBJ databases">
        <title>Draft genome sequences of strains of Pseudomonas imrae sp. nov.</title>
        <authorList>
            <person name="Salva Serra F."/>
            <person name="Nimje P."/>
            <person name="Moore E.R.B."/>
            <person name="Marathe N.P."/>
        </authorList>
    </citation>
    <scope>NUCLEOTIDE SEQUENCE</scope>
    <source>
        <strain evidence="1">15FMM2</strain>
    </source>
</reference>
<dbReference type="EMBL" id="JAPEQY010000016">
    <property type="protein sequence ID" value="MFO2479649.1"/>
    <property type="molecule type" value="Genomic_DNA"/>
</dbReference>
<organism evidence="1 2">
    <name type="scientific">Pseudomonas imrae</name>
    <dbReference type="NCBI Taxonomy" id="2992837"/>
    <lineage>
        <taxon>Bacteria</taxon>
        <taxon>Pseudomonadati</taxon>
        <taxon>Pseudomonadota</taxon>
        <taxon>Gammaproteobacteria</taxon>
        <taxon>Pseudomonadales</taxon>
        <taxon>Pseudomonadaceae</taxon>
        <taxon>Pseudomonas</taxon>
    </lineage>
</organism>
<accession>A0ACC7PGV7</accession>
<sequence length="551" mass="62343">MIRRWTLPLLLLVFGLCYLAPMATHGLWIPDETRYAQIGQEMLLTGKWASPHFMGIRYFEKPVAGYWMIALGQAIFGQNLFGVRFASALATGLSILLVYFTSRRLWNDPRKSLVSSVLYMSFISIAGSGGYANLDPQFTFWVNLSGLALWLCLDSHTRRARWWSWALLGLACAMGFMTKGFLAWLLPVLIALPYMIWQKRARELLTHGWVAVTVAIVVSLPWALMVHAQEPDYWRFFFWHEHIQRFAGEDAQHDAPWWYYLPLLAAFSLPWVALLPSTLKQAWQEKRAQKTGFVLLWLLMPLAFFSLSKGKLPAYILPCLLPLALLMGNTLTNKLAEARGRTLQVNGWLNLALGVLGLVAIVYLQLKKPLYSYHEELLSLVLVFIVLLGWILANLLHAIRPLHLWAAPAVGSWLLVALVPAALPHSVVYNKTPDQLIIDHVPELQQASALLSNDLGAASALSWRLGRPEIILYNTVGEVKYGIALPDTAYRRVDIPQVQKWLAKARQKGSVGVVMRVKGDYARMELNRLPKDAKRYEQGNTVILIFPQVLP</sequence>
<gene>
    <name evidence="1" type="primary">arnT</name>
    <name evidence="1" type="ORF">OOJ96_19785</name>
</gene>
<protein>
    <submittedName>
        <fullName evidence="1">Lipid IV(A) 4-amino-4-deoxy-L-arabinosyltransferase</fullName>
        <ecNumber evidence="1">2.4.2.43</ecNumber>
    </submittedName>
</protein>
<comment type="caution">
    <text evidence="1">The sequence shown here is derived from an EMBL/GenBank/DDBJ whole genome shotgun (WGS) entry which is preliminary data.</text>
</comment>
<keyword evidence="1" id="KW-0328">Glycosyltransferase</keyword>
<proteinExistence type="predicted"/>